<dbReference type="HOGENOM" id="CLU_016902_11_1_5"/>
<dbReference type="PANTHER" id="PTHR21600:SF91">
    <property type="entry name" value="DUAL-SPECIFICITY RNA PSEUDOURIDINE SYNTHASE RLUA"/>
    <property type="match status" value="1"/>
</dbReference>
<proteinExistence type="inferred from homology"/>
<dbReference type="KEGG" id="pect:BN1012_Phect608"/>
<reference evidence="17 18" key="1">
    <citation type="journal article" date="2014" name="Front. Genet.">
        <title>Genome and metabolic network of "Candidatus Phaeomarinobacter ectocarpi" Ec32, a new candidate genus of Alphaproteobacteria frequently associated with brown algae.</title>
        <authorList>
            <person name="Dittami S.M."/>
            <person name="Barbeyron T."/>
            <person name="Boyen C."/>
            <person name="Cambefort J."/>
            <person name="Collet G."/>
            <person name="Delage L."/>
            <person name="Gobet A."/>
            <person name="Groisillier A."/>
            <person name="Leblanc C."/>
            <person name="Michel G."/>
            <person name="Scornet D."/>
            <person name="Siegel A."/>
            <person name="Tapia J.E."/>
            <person name="Tonon T."/>
        </authorList>
    </citation>
    <scope>NUCLEOTIDE SEQUENCE [LARGE SCALE GENOMIC DNA]</scope>
    <source>
        <strain evidence="17 18">Ec32</strain>
    </source>
</reference>
<evidence type="ECO:0000256" key="7">
    <source>
        <dbReference type="ARBA" id="ARBA00037305"/>
    </source>
</evidence>
<dbReference type="EMBL" id="HG966617">
    <property type="protein sequence ID" value="CDO58822.1"/>
    <property type="molecule type" value="Genomic_DNA"/>
</dbReference>
<protein>
    <recommendedName>
        <fullName evidence="10">Dual-specificity RNA pseudouridine synthase RluA</fullName>
        <ecNumber evidence="8">5.4.99.28</ecNumber>
        <ecNumber evidence="9">5.4.99.29</ecNumber>
    </recommendedName>
    <alternativeName>
        <fullName evidence="11">23S rRNA pseudouridine(746) synthase</fullName>
    </alternativeName>
    <alternativeName>
        <fullName evidence="14">Ribosomal large subunit pseudouridine synthase A</fullName>
    </alternativeName>
    <alternativeName>
        <fullName evidence="13">rRNA pseudouridylate synthase A</fullName>
    </alternativeName>
    <alternativeName>
        <fullName evidence="15">rRNA-uridine isomerase A</fullName>
    </alternativeName>
    <alternativeName>
        <fullName evidence="12">tRNA pseudouridine(32) synthase</fullName>
    </alternativeName>
</protein>
<dbReference type="GO" id="GO:0016829">
    <property type="term" value="F:lyase activity"/>
    <property type="evidence" value="ECO:0007669"/>
    <property type="project" value="UniProtKB-KW"/>
</dbReference>
<evidence type="ECO:0000256" key="14">
    <source>
        <dbReference type="ARBA" id="ARBA00042883"/>
    </source>
</evidence>
<dbReference type="GO" id="GO:0000455">
    <property type="term" value="P:enzyme-directed rRNA pseudouridine synthesis"/>
    <property type="evidence" value="ECO:0007669"/>
    <property type="project" value="TreeGrafter"/>
</dbReference>
<dbReference type="GO" id="GO:0160142">
    <property type="term" value="F:23S rRNA pseudouridine(746) synthase activity"/>
    <property type="evidence" value="ECO:0007669"/>
    <property type="project" value="UniProtKB-EC"/>
</dbReference>
<dbReference type="PROSITE" id="PS01129">
    <property type="entry name" value="PSI_RLU"/>
    <property type="match status" value="1"/>
</dbReference>
<evidence type="ECO:0000256" key="3">
    <source>
        <dbReference type="ARBA" id="ARBA00022694"/>
    </source>
</evidence>
<comment type="catalytic activity">
    <reaction evidence="6">
        <text>uridine(746) in 23S rRNA = pseudouridine(746) in 23S rRNA</text>
        <dbReference type="Rhea" id="RHEA:42548"/>
        <dbReference type="Rhea" id="RHEA-COMP:10109"/>
        <dbReference type="Rhea" id="RHEA-COMP:10110"/>
        <dbReference type="ChEBI" id="CHEBI:65314"/>
        <dbReference type="ChEBI" id="CHEBI:65315"/>
        <dbReference type="EC" id="5.4.99.29"/>
    </reaction>
</comment>
<dbReference type="GO" id="GO:0003723">
    <property type="term" value="F:RNA binding"/>
    <property type="evidence" value="ECO:0007669"/>
    <property type="project" value="InterPro"/>
</dbReference>
<keyword evidence="4" id="KW-0413">Isomerase</keyword>
<evidence type="ECO:0000256" key="15">
    <source>
        <dbReference type="ARBA" id="ARBA00043143"/>
    </source>
</evidence>
<dbReference type="InterPro" id="IPR006145">
    <property type="entry name" value="PsdUridine_synth_RsuA/RluA"/>
</dbReference>
<dbReference type="Gene3D" id="3.30.2350.10">
    <property type="entry name" value="Pseudouridine synthase"/>
    <property type="match status" value="1"/>
</dbReference>
<comment type="similarity">
    <text evidence="1">Belongs to the pseudouridine synthase RluA family.</text>
</comment>
<evidence type="ECO:0000256" key="13">
    <source>
        <dbReference type="ARBA" id="ARBA00042844"/>
    </source>
</evidence>
<sequence length="209" mass="23884">MEPYLDVLHVDDDILILNKQPGILSVAGNRPGLEDCLVARAEERYPGIKLIHRLDKDTSGVFIMGRHHRAQRHLSRQFESRRTTKHYVARVEGHVEGDSGTIDLPLGTDPDQRPKQMVDHQDGRPAITHWQVMDREAYVTRLLLRPETGRSHQLRVHMCELGHPILGDNFYADDHVLAKADRLQLHALALTFRHPDGGTPMTYFARTPF</sequence>
<dbReference type="EC" id="5.4.99.28" evidence="8"/>
<evidence type="ECO:0000256" key="4">
    <source>
        <dbReference type="ARBA" id="ARBA00023235"/>
    </source>
</evidence>
<dbReference type="OrthoDB" id="9807829at2"/>
<comment type="catalytic activity">
    <reaction evidence="5">
        <text>uridine(32) in tRNA = pseudouridine(32) in tRNA</text>
        <dbReference type="Rhea" id="RHEA:42544"/>
        <dbReference type="Rhea" id="RHEA-COMP:10107"/>
        <dbReference type="Rhea" id="RHEA-COMP:10108"/>
        <dbReference type="ChEBI" id="CHEBI:65314"/>
        <dbReference type="ChEBI" id="CHEBI:65315"/>
        <dbReference type="EC" id="5.4.99.28"/>
    </reaction>
</comment>
<gene>
    <name evidence="17" type="ORF">BN1012_Phect608</name>
</gene>
<dbReference type="AlphaFoldDB" id="X5MC57"/>
<dbReference type="Proteomes" id="UP000032160">
    <property type="component" value="Chromosome I"/>
</dbReference>
<keyword evidence="17" id="KW-0456">Lyase</keyword>
<keyword evidence="18" id="KW-1185">Reference proteome</keyword>
<evidence type="ECO:0000256" key="1">
    <source>
        <dbReference type="ARBA" id="ARBA00010876"/>
    </source>
</evidence>
<feature type="domain" description="Pseudouridine synthase RsuA/RluA-like" evidence="16">
    <location>
        <begin position="13"/>
        <end position="158"/>
    </location>
</feature>
<dbReference type="STRING" id="1458461.BN1012_Phect608"/>
<evidence type="ECO:0000256" key="6">
    <source>
        <dbReference type="ARBA" id="ARBA00036916"/>
    </source>
</evidence>
<accession>X5MC57</accession>
<evidence type="ECO:0000256" key="11">
    <source>
        <dbReference type="ARBA" id="ARBA00041266"/>
    </source>
</evidence>
<dbReference type="GO" id="GO:0160151">
    <property type="term" value="F:tRNA pseudouridine(32) synthase activity"/>
    <property type="evidence" value="ECO:0007669"/>
    <property type="project" value="UniProtKB-EC"/>
</dbReference>
<keyword evidence="2" id="KW-0698">rRNA processing</keyword>
<evidence type="ECO:0000256" key="10">
    <source>
        <dbReference type="ARBA" id="ARBA00039988"/>
    </source>
</evidence>
<dbReference type="EC" id="5.4.99.29" evidence="9"/>
<organism evidence="17 18">
    <name type="scientific">Candidatus Phaeomarinibacter ectocarpi</name>
    <dbReference type="NCBI Taxonomy" id="1458461"/>
    <lineage>
        <taxon>Bacteria</taxon>
        <taxon>Pseudomonadati</taxon>
        <taxon>Pseudomonadota</taxon>
        <taxon>Alphaproteobacteria</taxon>
        <taxon>Hyphomicrobiales</taxon>
        <taxon>Parvibaculaceae</taxon>
        <taxon>Candidatus Phaeomarinibacter</taxon>
    </lineage>
</organism>
<evidence type="ECO:0000256" key="5">
    <source>
        <dbReference type="ARBA" id="ARBA00036184"/>
    </source>
</evidence>
<dbReference type="InterPro" id="IPR020103">
    <property type="entry name" value="PsdUridine_synth_cat_dom_sf"/>
</dbReference>
<evidence type="ECO:0000313" key="18">
    <source>
        <dbReference type="Proteomes" id="UP000032160"/>
    </source>
</evidence>
<keyword evidence="3" id="KW-0819">tRNA processing</keyword>
<evidence type="ECO:0000313" key="17">
    <source>
        <dbReference type="EMBL" id="CDO58822.1"/>
    </source>
</evidence>
<evidence type="ECO:0000259" key="16">
    <source>
        <dbReference type="Pfam" id="PF00849"/>
    </source>
</evidence>
<comment type="function">
    <text evidence="7">Dual specificity enzyme that catalyzes the synthesis of pseudouridine from uracil-746 in 23S ribosomal RNA and from uracil-32 in the anticodon stem and loop of transfer RNAs.</text>
</comment>
<evidence type="ECO:0000256" key="2">
    <source>
        <dbReference type="ARBA" id="ARBA00022552"/>
    </source>
</evidence>
<dbReference type="GO" id="GO:0008033">
    <property type="term" value="P:tRNA processing"/>
    <property type="evidence" value="ECO:0007669"/>
    <property type="project" value="UniProtKB-KW"/>
</dbReference>
<dbReference type="InterPro" id="IPR050188">
    <property type="entry name" value="RluA_PseudoU_synthase"/>
</dbReference>
<dbReference type="CDD" id="cd02869">
    <property type="entry name" value="PseudoU_synth_RluA_like"/>
    <property type="match status" value="1"/>
</dbReference>
<dbReference type="InterPro" id="IPR006224">
    <property type="entry name" value="PsdUridine_synth_RluA-like_CS"/>
</dbReference>
<evidence type="ECO:0000256" key="12">
    <source>
        <dbReference type="ARBA" id="ARBA00042372"/>
    </source>
</evidence>
<dbReference type="SUPFAM" id="SSF55120">
    <property type="entry name" value="Pseudouridine synthase"/>
    <property type="match status" value="1"/>
</dbReference>
<dbReference type="Pfam" id="PF00849">
    <property type="entry name" value="PseudoU_synth_2"/>
    <property type="match status" value="1"/>
</dbReference>
<evidence type="ECO:0000256" key="8">
    <source>
        <dbReference type="ARBA" id="ARBA00038944"/>
    </source>
</evidence>
<dbReference type="PATRIC" id="fig|1458461.3.peg.608"/>
<evidence type="ECO:0000256" key="9">
    <source>
        <dbReference type="ARBA" id="ARBA00038945"/>
    </source>
</evidence>
<dbReference type="PANTHER" id="PTHR21600">
    <property type="entry name" value="MITOCHONDRIAL RNA PSEUDOURIDINE SYNTHASE"/>
    <property type="match status" value="1"/>
</dbReference>
<name>X5MC57_9HYPH</name>